<protein>
    <submittedName>
        <fullName evidence="2">Putative ovule protein</fullName>
    </submittedName>
</protein>
<dbReference type="EMBL" id="GEDG01008661">
    <property type="protein sequence ID" value="JAP29863.1"/>
    <property type="molecule type" value="Transcribed_RNA"/>
</dbReference>
<feature type="transmembrane region" description="Helical" evidence="1">
    <location>
        <begin position="52"/>
        <end position="73"/>
    </location>
</feature>
<proteinExistence type="predicted"/>
<keyword evidence="1" id="KW-0472">Membrane</keyword>
<name>A0A0V0IC72_SOLCH</name>
<sequence length="79" mass="9327">MELLILSKLFDNSLLYKEVAFGINSIYVSWRSYEIYFTWCIQGRLYAYLNKALALGPQFLGGLNFLPIINYVLNFYRKD</sequence>
<keyword evidence="1" id="KW-0812">Transmembrane</keyword>
<reference evidence="2" key="1">
    <citation type="submission" date="2015-12" db="EMBL/GenBank/DDBJ databases">
        <title>Gene expression during late stages of embryo sac development: a critical building block for successful pollen-pistil interactions.</title>
        <authorList>
            <person name="Liu Y."/>
            <person name="Joly V."/>
            <person name="Sabar M."/>
            <person name="Matton D.P."/>
        </authorList>
    </citation>
    <scope>NUCLEOTIDE SEQUENCE</scope>
</reference>
<accession>A0A0V0IC72</accession>
<organism evidence="2">
    <name type="scientific">Solanum chacoense</name>
    <name type="common">Chaco potato</name>
    <dbReference type="NCBI Taxonomy" id="4108"/>
    <lineage>
        <taxon>Eukaryota</taxon>
        <taxon>Viridiplantae</taxon>
        <taxon>Streptophyta</taxon>
        <taxon>Embryophyta</taxon>
        <taxon>Tracheophyta</taxon>
        <taxon>Spermatophyta</taxon>
        <taxon>Magnoliopsida</taxon>
        <taxon>eudicotyledons</taxon>
        <taxon>Gunneridae</taxon>
        <taxon>Pentapetalae</taxon>
        <taxon>asterids</taxon>
        <taxon>lamiids</taxon>
        <taxon>Solanales</taxon>
        <taxon>Solanaceae</taxon>
        <taxon>Solanoideae</taxon>
        <taxon>Solaneae</taxon>
        <taxon>Solanum</taxon>
    </lineage>
</organism>
<keyword evidence="1" id="KW-1133">Transmembrane helix</keyword>
<evidence type="ECO:0000256" key="1">
    <source>
        <dbReference type="SAM" id="Phobius"/>
    </source>
</evidence>
<dbReference type="AlphaFoldDB" id="A0A0V0IC72"/>
<evidence type="ECO:0000313" key="2">
    <source>
        <dbReference type="EMBL" id="JAP29863.1"/>
    </source>
</evidence>